<dbReference type="STRING" id="574566.I0Z6H6"/>
<dbReference type="Proteomes" id="UP000007264">
    <property type="component" value="Unassembled WGS sequence"/>
</dbReference>
<dbReference type="PANTHER" id="PTHR48094">
    <property type="entry name" value="PROTEIN/NUCLEIC ACID DEGLYCASE DJ-1-RELATED"/>
    <property type="match status" value="1"/>
</dbReference>
<sequence>MGRPVFSTRGGSDSILIVATSETTLGETLIPTGAWAETIAEPYYTFRRKGYRVVMASIRGGPIPIDPASVAPQNVKTHTVKLFLADPEAQRLMHHSLPVALVDSQDYGAIFISGMLLCFLSLSCRIPCGHGIAWDGPFNKELRRLVEEAYATGKIIAAVDHGPAAIVHARNIKLGDPREGTPLVFRKDVTGFSNTEEEAVRRAALVPFLLEDRIRDEDGIYVRALRDFDPYAVRTGQLITGQNWQSSKATADLVVDALSFGVRNMP</sequence>
<dbReference type="GO" id="GO:0019243">
    <property type="term" value="P:methylglyoxal catabolic process to D-lactate via S-lactoyl-glutathione"/>
    <property type="evidence" value="ECO:0007669"/>
    <property type="project" value="TreeGrafter"/>
</dbReference>
<dbReference type="Gene3D" id="3.40.50.880">
    <property type="match status" value="2"/>
</dbReference>
<dbReference type="InterPro" id="IPR050325">
    <property type="entry name" value="Prot/Nucl_acid_deglycase"/>
</dbReference>
<keyword evidence="5" id="KW-1185">Reference proteome</keyword>
<dbReference type="PANTHER" id="PTHR48094:SF11">
    <property type="entry name" value="GLUTATHIONE-INDEPENDENT GLYOXALASE HSP31-RELATED"/>
    <property type="match status" value="1"/>
</dbReference>
<dbReference type="GO" id="GO:0005737">
    <property type="term" value="C:cytoplasm"/>
    <property type="evidence" value="ECO:0007669"/>
    <property type="project" value="TreeGrafter"/>
</dbReference>
<dbReference type="KEGG" id="csl:COCSUDRAFT_39390"/>
<accession>I0Z6H6</accession>
<reference evidence="4 5" key="1">
    <citation type="journal article" date="2012" name="Genome Biol.">
        <title>The genome of the polar eukaryotic microalga coccomyxa subellipsoidea reveals traits of cold adaptation.</title>
        <authorList>
            <person name="Blanc G."/>
            <person name="Agarkova I."/>
            <person name="Grimwood J."/>
            <person name="Kuo A."/>
            <person name="Brueggeman A."/>
            <person name="Dunigan D."/>
            <person name="Gurnon J."/>
            <person name="Ladunga I."/>
            <person name="Lindquist E."/>
            <person name="Lucas S."/>
            <person name="Pangilinan J."/>
            <person name="Proschold T."/>
            <person name="Salamov A."/>
            <person name="Schmutz J."/>
            <person name="Weeks D."/>
            <person name="Yamada T."/>
            <person name="Claverie J.M."/>
            <person name="Grigoriev I."/>
            <person name="Van Etten J."/>
            <person name="Lomsadze A."/>
            <person name="Borodovsky M."/>
        </authorList>
    </citation>
    <scope>NUCLEOTIDE SEQUENCE [LARGE SCALE GENOMIC DNA]</scope>
    <source>
        <strain evidence="4 5">C-169</strain>
    </source>
</reference>
<evidence type="ECO:0000256" key="1">
    <source>
        <dbReference type="ARBA" id="ARBA00023016"/>
    </source>
</evidence>
<dbReference type="EMBL" id="AGSI01000002">
    <property type="protein sequence ID" value="EIE26245.1"/>
    <property type="molecule type" value="Genomic_DNA"/>
</dbReference>
<keyword evidence="1" id="KW-0346">Stress response</keyword>
<dbReference type="GeneID" id="17044263"/>
<dbReference type="OrthoDB" id="543156at2759"/>
<keyword evidence="2" id="KW-0456">Lyase</keyword>
<dbReference type="CDD" id="cd03141">
    <property type="entry name" value="GATase1_Hsp31_like"/>
    <property type="match status" value="1"/>
</dbReference>
<dbReference type="SUPFAM" id="SSF52317">
    <property type="entry name" value="Class I glutamine amidotransferase-like"/>
    <property type="match status" value="1"/>
</dbReference>
<comment type="caution">
    <text evidence="4">The sequence shown here is derived from an EMBL/GenBank/DDBJ whole genome shotgun (WGS) entry which is preliminary data.</text>
</comment>
<dbReference type="AlphaFoldDB" id="I0Z6H6"/>
<evidence type="ECO:0000256" key="2">
    <source>
        <dbReference type="ARBA" id="ARBA00023239"/>
    </source>
</evidence>
<evidence type="ECO:0000256" key="3">
    <source>
        <dbReference type="ARBA" id="ARBA00038493"/>
    </source>
</evidence>
<dbReference type="GO" id="GO:0019172">
    <property type="term" value="F:glyoxalase III activity"/>
    <property type="evidence" value="ECO:0007669"/>
    <property type="project" value="TreeGrafter"/>
</dbReference>
<comment type="similarity">
    <text evidence="3">Belongs to the peptidase C56 family. HSP31-like subfamily.</text>
</comment>
<dbReference type="eggNOG" id="ENOG502RZ3Y">
    <property type="taxonomic scope" value="Eukaryota"/>
</dbReference>
<proteinExistence type="inferred from homology"/>
<dbReference type="InterPro" id="IPR029062">
    <property type="entry name" value="Class_I_gatase-like"/>
</dbReference>
<evidence type="ECO:0000313" key="5">
    <source>
        <dbReference type="Proteomes" id="UP000007264"/>
    </source>
</evidence>
<organism evidence="4 5">
    <name type="scientific">Coccomyxa subellipsoidea (strain C-169)</name>
    <name type="common">Green microalga</name>
    <dbReference type="NCBI Taxonomy" id="574566"/>
    <lineage>
        <taxon>Eukaryota</taxon>
        <taxon>Viridiplantae</taxon>
        <taxon>Chlorophyta</taxon>
        <taxon>core chlorophytes</taxon>
        <taxon>Trebouxiophyceae</taxon>
        <taxon>Trebouxiophyceae incertae sedis</taxon>
        <taxon>Coccomyxaceae</taxon>
        <taxon>Coccomyxa</taxon>
        <taxon>Coccomyxa subellipsoidea</taxon>
    </lineage>
</organism>
<evidence type="ECO:0000313" key="4">
    <source>
        <dbReference type="EMBL" id="EIE26245.1"/>
    </source>
</evidence>
<gene>
    <name evidence="4" type="ORF">COCSUDRAFT_39390</name>
</gene>
<protein>
    <submittedName>
        <fullName evidence="4">ThiJ/PfpI domain-containing protein</fullName>
    </submittedName>
</protein>
<name>I0Z6H6_COCSC</name>
<dbReference type="RefSeq" id="XP_005650789.1">
    <property type="nucleotide sequence ID" value="XM_005650732.1"/>
</dbReference>